<evidence type="ECO:0000313" key="3">
    <source>
        <dbReference type="Proteomes" id="UP000552097"/>
    </source>
</evidence>
<comment type="caution">
    <text evidence="2">The sequence shown here is derived from an EMBL/GenBank/DDBJ whole genome shotgun (WGS) entry which is preliminary data.</text>
</comment>
<dbReference type="Proteomes" id="UP000552097">
    <property type="component" value="Unassembled WGS sequence"/>
</dbReference>
<dbReference type="RefSeq" id="WP_184926996.1">
    <property type="nucleotide sequence ID" value="NZ_JACHMO010000001.1"/>
</dbReference>
<protein>
    <recommendedName>
        <fullName evidence="4">DUF3800 domain-containing protein</fullName>
    </recommendedName>
</protein>
<evidence type="ECO:0008006" key="4">
    <source>
        <dbReference type="Google" id="ProtNLM"/>
    </source>
</evidence>
<name>A0A7W9M4E4_9PSEU</name>
<dbReference type="EMBL" id="JACHMO010000001">
    <property type="protein sequence ID" value="MBB5807025.1"/>
    <property type="molecule type" value="Genomic_DNA"/>
</dbReference>
<proteinExistence type="predicted"/>
<dbReference type="AlphaFoldDB" id="A0A7W9M4E4"/>
<feature type="region of interest" description="Disordered" evidence="1">
    <location>
        <begin position="181"/>
        <end position="209"/>
    </location>
</feature>
<reference evidence="2 3" key="1">
    <citation type="submission" date="2020-08" db="EMBL/GenBank/DDBJ databases">
        <title>Sequencing the genomes of 1000 actinobacteria strains.</title>
        <authorList>
            <person name="Klenk H.-P."/>
        </authorList>
    </citation>
    <scope>NUCLEOTIDE SEQUENCE [LARGE SCALE GENOMIC DNA]</scope>
    <source>
        <strain evidence="2 3">DSM 45486</strain>
    </source>
</reference>
<accession>A0A7W9M4E4</accession>
<evidence type="ECO:0000256" key="1">
    <source>
        <dbReference type="SAM" id="MobiDB-lite"/>
    </source>
</evidence>
<gene>
    <name evidence="2" type="ORF">F4560_006793</name>
</gene>
<sequence length="209" mass="23415">MSAHVFVDESHRSSYLVVAAYIPIRQLVPIRAVMRGLCLSGERRVHFQAESDNRRRKIVARLVEHPLRVRVYTGRGPKDATRAVLLRELVAEVLDAGAQRLVIESRGLARDRDDRREIVGTLQRLRAPIDALAYEHFQPHEDPALWIPDAVAWCFGAGGDWRRRVEPLVEKVIDCGDLHRTSTRTARNPGARRPAGSCPGSLPRPSGLG</sequence>
<organism evidence="2 3">
    <name type="scientific">Saccharothrix ecbatanensis</name>
    <dbReference type="NCBI Taxonomy" id="1105145"/>
    <lineage>
        <taxon>Bacteria</taxon>
        <taxon>Bacillati</taxon>
        <taxon>Actinomycetota</taxon>
        <taxon>Actinomycetes</taxon>
        <taxon>Pseudonocardiales</taxon>
        <taxon>Pseudonocardiaceae</taxon>
        <taxon>Saccharothrix</taxon>
    </lineage>
</organism>
<keyword evidence="3" id="KW-1185">Reference proteome</keyword>
<evidence type="ECO:0000313" key="2">
    <source>
        <dbReference type="EMBL" id="MBB5807025.1"/>
    </source>
</evidence>